<dbReference type="InterPro" id="IPR025948">
    <property type="entry name" value="HTH-like_dom"/>
</dbReference>
<feature type="domain" description="HTH-like" evidence="1">
    <location>
        <begin position="3"/>
        <end position="50"/>
    </location>
</feature>
<evidence type="ECO:0000313" key="3">
    <source>
        <dbReference type="Proteomes" id="UP001063475"/>
    </source>
</evidence>
<evidence type="ECO:0000313" key="2">
    <source>
        <dbReference type="EMBL" id="MCV2223959.1"/>
    </source>
</evidence>
<organism evidence="2 3">
    <name type="scientific">Pseudomonas mercuritolerans</name>
    <dbReference type="NCBI Taxonomy" id="2951809"/>
    <lineage>
        <taxon>Bacteria</taxon>
        <taxon>Pseudomonadati</taxon>
        <taxon>Pseudomonadota</taxon>
        <taxon>Gammaproteobacteria</taxon>
        <taxon>Pseudomonadales</taxon>
        <taxon>Pseudomonadaceae</taxon>
        <taxon>Pseudomonas</taxon>
    </lineage>
</organism>
<dbReference type="Proteomes" id="UP001063475">
    <property type="component" value="Unassembled WGS sequence"/>
</dbReference>
<evidence type="ECO:0000259" key="1">
    <source>
        <dbReference type="Pfam" id="PF13276"/>
    </source>
</evidence>
<gene>
    <name evidence="2" type="ORF">ND528_20560</name>
</gene>
<accession>A0ABT2XZV7</accession>
<name>A0ABT2XZV7_9PSED</name>
<sequence length="51" mass="5993">MVRHHRTSREPAGARTLSKELQAKGHRIGRYMARSLMREAGIASRQRRRHK</sequence>
<reference evidence="2" key="1">
    <citation type="submission" date="2022-06" db="EMBL/GenBank/DDBJ databases">
        <title>De novo draft assembly of the Pseudomonas mercurotoleraris sp. nov., isolated from the plants rhizosphere.</title>
        <authorList>
            <person name="Robas M."/>
            <person name="Gonzalez D."/>
            <person name="Fernandez V.M."/>
            <person name="Luna L."/>
            <person name="Provanza A."/>
            <person name="Jimenez P.A."/>
        </authorList>
    </citation>
    <scope>NUCLEOTIDE SEQUENCE</scope>
    <source>
        <strain evidence="2">SAICEUPSM</strain>
    </source>
</reference>
<keyword evidence="3" id="KW-1185">Reference proteome</keyword>
<dbReference type="EMBL" id="JAMSHA010000007">
    <property type="protein sequence ID" value="MCV2223959.1"/>
    <property type="molecule type" value="Genomic_DNA"/>
</dbReference>
<dbReference type="Pfam" id="PF13276">
    <property type="entry name" value="HTH_21"/>
    <property type="match status" value="1"/>
</dbReference>
<proteinExistence type="predicted"/>
<protein>
    <recommendedName>
        <fullName evidence="1">HTH-like domain-containing protein</fullName>
    </recommendedName>
</protein>
<comment type="caution">
    <text evidence="2">The sequence shown here is derived from an EMBL/GenBank/DDBJ whole genome shotgun (WGS) entry which is preliminary data.</text>
</comment>